<dbReference type="SUPFAM" id="SSF53474">
    <property type="entry name" value="alpha/beta-Hydrolases"/>
    <property type="match status" value="1"/>
</dbReference>
<dbReference type="Proteomes" id="UP000001364">
    <property type="component" value="Chromosome"/>
</dbReference>
<accession>A0A0H3CDB9</accession>
<name>A0A0H3CDB9_CAUVN</name>
<dbReference type="AlphaFoldDB" id="A0A0H3CDB9"/>
<evidence type="ECO:0000313" key="7">
    <source>
        <dbReference type="EMBL" id="ACL96996.1"/>
    </source>
</evidence>
<reference evidence="7 8" key="1">
    <citation type="journal article" date="2010" name="J. Bacteriol.">
        <title>The genetic basis of laboratory adaptation in Caulobacter crescentus.</title>
        <authorList>
            <person name="Marks M.E."/>
            <person name="Castro-Rojas C.M."/>
            <person name="Teiling C."/>
            <person name="Du L."/>
            <person name="Kapatral V."/>
            <person name="Walunas T.L."/>
            <person name="Crosson S."/>
        </authorList>
    </citation>
    <scope>NUCLEOTIDE SEQUENCE [LARGE SCALE GENOMIC DNA]</scope>
    <source>
        <strain evidence="8">NA1000 / CB15N</strain>
    </source>
</reference>
<dbReference type="GeneID" id="7332529"/>
<dbReference type="PROSITE" id="PS00131">
    <property type="entry name" value="CARBOXYPEPT_SER_SER"/>
    <property type="match status" value="1"/>
</dbReference>
<dbReference type="OrthoDB" id="9770107at2"/>
<dbReference type="RefSeq" id="WP_010921247.1">
    <property type="nucleotide sequence ID" value="NC_011916.1"/>
</dbReference>
<dbReference type="PATRIC" id="fig|565050.3.peg.3446"/>
<evidence type="ECO:0000313" key="8">
    <source>
        <dbReference type="Proteomes" id="UP000001364"/>
    </source>
</evidence>
<dbReference type="HOGENOM" id="CLU_032786_0_0_5"/>
<protein>
    <submittedName>
        <fullName evidence="7">Carboxypeptidase S1</fullName>
        <ecNumber evidence="7">3.4.16.6</ecNumber>
    </submittedName>
</protein>
<dbReference type="EC" id="3.4.16.6" evidence="7"/>
<dbReference type="Gene3D" id="3.40.50.1820">
    <property type="entry name" value="alpha/beta hydrolase"/>
    <property type="match status" value="1"/>
</dbReference>
<keyword evidence="1 7" id="KW-0121">Carboxypeptidase</keyword>
<evidence type="ECO:0000256" key="5">
    <source>
        <dbReference type="ARBA" id="ARBA00023180"/>
    </source>
</evidence>
<dbReference type="InterPro" id="IPR001563">
    <property type="entry name" value="Peptidase_S10"/>
</dbReference>
<gene>
    <name evidence="7" type="ordered locus">CCNA_03531</name>
</gene>
<keyword evidence="3 6" id="KW-0732">Signal</keyword>
<organism evidence="7 8">
    <name type="scientific">Caulobacter vibrioides (strain NA1000 / CB15N)</name>
    <name type="common">Caulobacter crescentus</name>
    <dbReference type="NCBI Taxonomy" id="565050"/>
    <lineage>
        <taxon>Bacteria</taxon>
        <taxon>Pseudomonadati</taxon>
        <taxon>Pseudomonadota</taxon>
        <taxon>Alphaproteobacteria</taxon>
        <taxon>Caulobacterales</taxon>
        <taxon>Caulobacteraceae</taxon>
        <taxon>Caulobacter</taxon>
    </lineage>
</organism>
<dbReference type="PhylomeDB" id="A0A0H3CDB9"/>
<sequence length="504" mass="54434">MKQSFRAGLLALVAVAALSGPGLFAPSAFAQDKGGDKPAAEKSGSDLPAFPGEKSVKQTTVLAGKTLTYTATVGAMPVRDEKGKKIAEVVYTAYTLDGPRDPKRPITFAFNGGPGAASVYLNFALGPKRVQFGAEGDSPSDFSKLDDNPASWLDFTDLVFIDPVGTGFSRSLIPEDEAKKRFFGVKQDIDYLSRIVFDYLVKSDRLAAPKYLVGESYGGFRGPRLAYTLQTDLGVAVKGVVLVSPLLTSAGRVSQEISPLPAMWTLPSIAAAKLEREGKLTPEAIKAVEDYTRGEYMVDLMKGADPAALDRLTAKVSAMTGLDPTYVRRAGGRLETQSFLREAFRDKGRLGSRYDSNVTSLDPFPFAPEQEVNDPILDAIIAPTTSAIVDFTTRVVGWKPEARYEALSYKVNGQWDRGRGADTESVTDLRKIVSVDPKLKVLIVHGYNDLSCPFFASRLIVDAMPATAQGRVTLSNYAGGHMFYSRPDSGAAFRKDVMALYGAK</sequence>
<evidence type="ECO:0000256" key="2">
    <source>
        <dbReference type="ARBA" id="ARBA00022670"/>
    </source>
</evidence>
<keyword evidence="2" id="KW-0645">Protease</keyword>
<dbReference type="PANTHER" id="PTHR11802">
    <property type="entry name" value="SERINE PROTEASE FAMILY S10 SERINE CARBOXYPEPTIDASE"/>
    <property type="match status" value="1"/>
</dbReference>
<dbReference type="InterPro" id="IPR018202">
    <property type="entry name" value="Ser_caboxypep_ser_AS"/>
</dbReference>
<feature type="chain" id="PRO_5002606019" evidence="6">
    <location>
        <begin position="31"/>
        <end position="504"/>
    </location>
</feature>
<dbReference type="RefSeq" id="YP_002518904.1">
    <property type="nucleotide sequence ID" value="NC_011916.1"/>
</dbReference>
<dbReference type="Pfam" id="PF00450">
    <property type="entry name" value="Peptidase_S10"/>
    <property type="match status" value="1"/>
</dbReference>
<feature type="signal peptide" evidence="6">
    <location>
        <begin position="1"/>
        <end position="30"/>
    </location>
</feature>
<proteinExistence type="predicted"/>
<evidence type="ECO:0000256" key="1">
    <source>
        <dbReference type="ARBA" id="ARBA00022645"/>
    </source>
</evidence>
<keyword evidence="4 7" id="KW-0378">Hydrolase</keyword>
<evidence type="ECO:0000256" key="3">
    <source>
        <dbReference type="ARBA" id="ARBA00022729"/>
    </source>
</evidence>
<dbReference type="PANTHER" id="PTHR11802:SF3">
    <property type="entry name" value="RETINOID-INDUCIBLE SERINE CARBOXYPEPTIDASE"/>
    <property type="match status" value="1"/>
</dbReference>
<keyword evidence="5" id="KW-0325">Glycoprotein</keyword>
<dbReference type="GO" id="GO:0004185">
    <property type="term" value="F:serine-type carboxypeptidase activity"/>
    <property type="evidence" value="ECO:0007669"/>
    <property type="project" value="UniProtKB-EC"/>
</dbReference>
<evidence type="ECO:0000256" key="6">
    <source>
        <dbReference type="SAM" id="SignalP"/>
    </source>
</evidence>
<dbReference type="EMBL" id="CP001340">
    <property type="protein sequence ID" value="ACL96996.1"/>
    <property type="molecule type" value="Genomic_DNA"/>
</dbReference>
<dbReference type="KEGG" id="ccs:CCNA_03531"/>
<dbReference type="GO" id="GO:0006508">
    <property type="term" value="P:proteolysis"/>
    <property type="evidence" value="ECO:0007669"/>
    <property type="project" value="UniProtKB-KW"/>
</dbReference>
<keyword evidence="8" id="KW-1185">Reference proteome</keyword>
<evidence type="ECO:0000256" key="4">
    <source>
        <dbReference type="ARBA" id="ARBA00022801"/>
    </source>
</evidence>
<dbReference type="InterPro" id="IPR029058">
    <property type="entry name" value="AB_hydrolase_fold"/>
</dbReference>